<dbReference type="InterPro" id="IPR053860">
    <property type="entry name" value="DUF6932"/>
</dbReference>
<sequence>MIVAVPGWNSQGVIEPFDLGNPTSLARSPYEVSLLDFVKHYAISSARRTILRGFLDYRAALHNAGVNQGFQWVDGSFTEQVELLQSRDPKDVDVVTFIIDGGQVNYLLAAPLFDAERMSQLHHVDAYCVELNIPPRELVFWSSYWYSMWSHRRNQQWKGFLQIDLDPTSDSAALAYLNNLDAQGGTP</sequence>
<evidence type="ECO:0000313" key="1">
    <source>
        <dbReference type="EMBL" id="QJQ02413.1"/>
    </source>
</evidence>
<evidence type="ECO:0000313" key="2">
    <source>
        <dbReference type="Proteomes" id="UP000501648"/>
    </source>
</evidence>
<dbReference type="Pfam" id="PF22014">
    <property type="entry name" value="DUF6932"/>
    <property type="match status" value="1"/>
</dbReference>
<dbReference type="RefSeq" id="WP_081584701.1">
    <property type="nucleotide sequence ID" value="NZ_CP008956.1"/>
</dbReference>
<accession>A0A6M3ZVZ8</accession>
<dbReference type="EMBL" id="CP008956">
    <property type="protein sequence ID" value="QJQ02413.1"/>
    <property type="molecule type" value="Genomic_DNA"/>
</dbReference>
<name>A0A6M3ZVZ8_9BURK</name>
<dbReference type="Proteomes" id="UP000501648">
    <property type="component" value="Chromosome"/>
</dbReference>
<dbReference type="AlphaFoldDB" id="A0A6M3ZVZ8"/>
<organism evidence="1 2">
    <name type="scientific">Herbaspirillum rubrisubalbicans Os34</name>
    <dbReference type="NCBI Taxonomy" id="1235827"/>
    <lineage>
        <taxon>Bacteria</taxon>
        <taxon>Pseudomonadati</taxon>
        <taxon>Pseudomonadota</taxon>
        <taxon>Betaproteobacteria</taxon>
        <taxon>Burkholderiales</taxon>
        <taxon>Oxalobacteraceae</taxon>
        <taxon>Herbaspirillum</taxon>
    </lineage>
</organism>
<proteinExistence type="predicted"/>
<gene>
    <name evidence="1" type="ORF">C798_19865</name>
</gene>
<reference evidence="1 2" key="1">
    <citation type="journal article" date="2012" name="J. Bacteriol.">
        <title>Genome sequence of the pathogenic Herbaspirillum seropedicae strain Os34, isolated from rice roots.</title>
        <authorList>
            <person name="Ye W."/>
            <person name="Ye S."/>
            <person name="Liu J."/>
            <person name="Chang S."/>
            <person name="Chen M."/>
            <person name="Zhu B."/>
            <person name="Guo L."/>
            <person name="An Q."/>
        </authorList>
    </citation>
    <scope>NUCLEOTIDE SEQUENCE [LARGE SCALE GENOMIC DNA]</scope>
    <source>
        <strain evidence="1 2">Os34</strain>
    </source>
</reference>
<protein>
    <submittedName>
        <fullName evidence="1">Uncharacterized protein</fullName>
    </submittedName>
</protein>